<dbReference type="OrthoDB" id="9802426at2"/>
<feature type="domain" description="Response regulatory" evidence="8">
    <location>
        <begin position="2"/>
        <end position="116"/>
    </location>
</feature>
<proteinExistence type="predicted"/>
<dbReference type="AlphaFoldDB" id="A0A1M7KGA1"/>
<dbReference type="GO" id="GO:0032993">
    <property type="term" value="C:protein-DNA complex"/>
    <property type="evidence" value="ECO:0007669"/>
    <property type="project" value="TreeGrafter"/>
</dbReference>
<dbReference type="InterPro" id="IPR001867">
    <property type="entry name" value="OmpR/PhoB-type_DNA-bd"/>
</dbReference>
<evidence type="ECO:0000256" key="7">
    <source>
        <dbReference type="PROSITE-ProRule" id="PRU01091"/>
    </source>
</evidence>
<sequence>MRILVAEDDDRTANYLVRGLIESGHIVDRVADGETALAMALEGIYEALVLDRMLPAMDGLTLVRRLREHDPRLPVLMLSAVASTADRVEGMRAGCDDYLTKPYVFVELLARLEALGRRADRSRRLAVLRVGDLELDTVSRTVLRAGRPVTLQRREFLLLEQLVRHAGQVVTRSMLLEAAWDYDFEARGNIVDMHIHRLRKKIDEGFSYPLIRTVPGAGYMIREPDDTAEQPDQGAD</sequence>
<evidence type="ECO:0000256" key="2">
    <source>
        <dbReference type="ARBA" id="ARBA00023012"/>
    </source>
</evidence>
<dbReference type="InterPro" id="IPR039420">
    <property type="entry name" value="WalR-like"/>
</dbReference>
<dbReference type="GO" id="GO:0005829">
    <property type="term" value="C:cytosol"/>
    <property type="evidence" value="ECO:0007669"/>
    <property type="project" value="TreeGrafter"/>
</dbReference>
<dbReference type="PROSITE" id="PS50110">
    <property type="entry name" value="RESPONSE_REGULATORY"/>
    <property type="match status" value="1"/>
</dbReference>
<dbReference type="InterPro" id="IPR036388">
    <property type="entry name" value="WH-like_DNA-bd_sf"/>
</dbReference>
<dbReference type="SUPFAM" id="SSF52172">
    <property type="entry name" value="CheY-like"/>
    <property type="match status" value="1"/>
</dbReference>
<dbReference type="SMART" id="SM00448">
    <property type="entry name" value="REC"/>
    <property type="match status" value="1"/>
</dbReference>
<gene>
    <name evidence="10" type="ORF">SAMN05444171_0276</name>
</gene>
<dbReference type="GO" id="GO:0000156">
    <property type="term" value="F:phosphorelay response regulator activity"/>
    <property type="evidence" value="ECO:0007669"/>
    <property type="project" value="TreeGrafter"/>
</dbReference>
<evidence type="ECO:0000256" key="6">
    <source>
        <dbReference type="PROSITE-ProRule" id="PRU00169"/>
    </source>
</evidence>
<evidence type="ECO:0000313" key="10">
    <source>
        <dbReference type="EMBL" id="SEB93828.1"/>
    </source>
</evidence>
<keyword evidence="5" id="KW-0804">Transcription</keyword>
<dbReference type="PANTHER" id="PTHR48111">
    <property type="entry name" value="REGULATOR OF RPOS"/>
    <property type="match status" value="1"/>
</dbReference>
<dbReference type="Pfam" id="PF00486">
    <property type="entry name" value="Trans_reg_C"/>
    <property type="match status" value="1"/>
</dbReference>
<evidence type="ECO:0000259" key="9">
    <source>
        <dbReference type="PROSITE" id="PS51755"/>
    </source>
</evidence>
<keyword evidence="2" id="KW-0902">Two-component regulatory system</keyword>
<dbReference type="RefSeq" id="WP_074814616.1">
    <property type="nucleotide sequence ID" value="NZ_FNTI01000001.1"/>
</dbReference>
<accession>A0A1M7KGA1</accession>
<evidence type="ECO:0000256" key="5">
    <source>
        <dbReference type="ARBA" id="ARBA00023163"/>
    </source>
</evidence>
<evidence type="ECO:0000256" key="3">
    <source>
        <dbReference type="ARBA" id="ARBA00023015"/>
    </source>
</evidence>
<dbReference type="GO" id="GO:0000976">
    <property type="term" value="F:transcription cis-regulatory region binding"/>
    <property type="evidence" value="ECO:0007669"/>
    <property type="project" value="TreeGrafter"/>
</dbReference>
<organism evidence="10 11">
    <name type="scientific">Bradyrhizobium lablabi</name>
    <dbReference type="NCBI Taxonomy" id="722472"/>
    <lineage>
        <taxon>Bacteria</taxon>
        <taxon>Pseudomonadati</taxon>
        <taxon>Pseudomonadota</taxon>
        <taxon>Alphaproteobacteria</taxon>
        <taxon>Hyphomicrobiales</taxon>
        <taxon>Nitrobacteraceae</taxon>
        <taxon>Bradyrhizobium</taxon>
    </lineage>
</organism>
<evidence type="ECO:0000256" key="4">
    <source>
        <dbReference type="ARBA" id="ARBA00023125"/>
    </source>
</evidence>
<protein>
    <submittedName>
        <fullName evidence="10">Two component transcriptional regulator, winged helix family</fullName>
    </submittedName>
</protein>
<reference evidence="10 11" key="1">
    <citation type="submission" date="2016-10" db="EMBL/GenBank/DDBJ databases">
        <authorList>
            <person name="de Groot N.N."/>
        </authorList>
    </citation>
    <scope>NUCLEOTIDE SEQUENCE [LARGE SCALE GENOMIC DNA]</scope>
    <source>
        <strain evidence="10 11">GAS522</strain>
    </source>
</reference>
<dbReference type="PROSITE" id="PS51755">
    <property type="entry name" value="OMPR_PHOB"/>
    <property type="match status" value="1"/>
</dbReference>
<keyword evidence="1 6" id="KW-0597">Phosphoprotein</keyword>
<dbReference type="PANTHER" id="PTHR48111:SF76">
    <property type="entry name" value="TWO-COMPONENT RESPONSE REGULATOR"/>
    <property type="match status" value="1"/>
</dbReference>
<evidence type="ECO:0000256" key="1">
    <source>
        <dbReference type="ARBA" id="ARBA00022553"/>
    </source>
</evidence>
<feature type="domain" description="OmpR/PhoB-type" evidence="9">
    <location>
        <begin position="125"/>
        <end position="223"/>
    </location>
</feature>
<dbReference type="GO" id="GO:0006355">
    <property type="term" value="P:regulation of DNA-templated transcription"/>
    <property type="evidence" value="ECO:0007669"/>
    <property type="project" value="InterPro"/>
</dbReference>
<feature type="modified residue" description="4-aspartylphosphate" evidence="6">
    <location>
        <position position="51"/>
    </location>
</feature>
<name>A0A1M7KGA1_9BRAD</name>
<dbReference type="Pfam" id="PF00072">
    <property type="entry name" value="Response_reg"/>
    <property type="match status" value="1"/>
</dbReference>
<dbReference type="Gene3D" id="3.40.50.2300">
    <property type="match status" value="1"/>
</dbReference>
<keyword evidence="4 7" id="KW-0238">DNA-binding</keyword>
<dbReference type="SMART" id="SM00862">
    <property type="entry name" value="Trans_reg_C"/>
    <property type="match status" value="1"/>
</dbReference>
<dbReference type="Gene3D" id="1.10.10.10">
    <property type="entry name" value="Winged helix-like DNA-binding domain superfamily/Winged helix DNA-binding domain"/>
    <property type="match status" value="1"/>
</dbReference>
<dbReference type="InterPro" id="IPR011006">
    <property type="entry name" value="CheY-like_superfamily"/>
</dbReference>
<dbReference type="InterPro" id="IPR001789">
    <property type="entry name" value="Sig_transdc_resp-reg_receiver"/>
</dbReference>
<dbReference type="FunFam" id="1.10.10.10:FF:000005">
    <property type="entry name" value="Two-component system response regulator"/>
    <property type="match status" value="1"/>
</dbReference>
<evidence type="ECO:0000259" key="8">
    <source>
        <dbReference type="PROSITE" id="PS50110"/>
    </source>
</evidence>
<evidence type="ECO:0000313" key="11">
    <source>
        <dbReference type="Proteomes" id="UP000183208"/>
    </source>
</evidence>
<dbReference type="Proteomes" id="UP000183208">
    <property type="component" value="Unassembled WGS sequence"/>
</dbReference>
<dbReference type="EMBL" id="FNTI01000001">
    <property type="protein sequence ID" value="SEB93828.1"/>
    <property type="molecule type" value="Genomic_DNA"/>
</dbReference>
<keyword evidence="3" id="KW-0805">Transcription regulation</keyword>
<feature type="DNA-binding region" description="OmpR/PhoB-type" evidence="7">
    <location>
        <begin position="125"/>
        <end position="223"/>
    </location>
</feature>
<dbReference type="CDD" id="cd00383">
    <property type="entry name" value="trans_reg_C"/>
    <property type="match status" value="1"/>
</dbReference>